<dbReference type="PRINTS" id="PR00992">
    <property type="entry name" value="ALARACEMASE"/>
</dbReference>
<organism evidence="5">
    <name type="scientific">marine metagenome</name>
    <dbReference type="NCBI Taxonomy" id="408172"/>
    <lineage>
        <taxon>unclassified sequences</taxon>
        <taxon>metagenomes</taxon>
        <taxon>ecological metagenomes</taxon>
    </lineage>
</organism>
<evidence type="ECO:0000256" key="2">
    <source>
        <dbReference type="ARBA" id="ARBA00022898"/>
    </source>
</evidence>
<dbReference type="NCBIfam" id="TIGR00492">
    <property type="entry name" value="alr"/>
    <property type="match status" value="1"/>
</dbReference>
<gene>
    <name evidence="5" type="ORF">METZ01_LOCUS22501</name>
</gene>
<dbReference type="SUPFAM" id="SSF50621">
    <property type="entry name" value="Alanine racemase C-terminal domain-like"/>
    <property type="match status" value="1"/>
</dbReference>
<accession>A0A381PUB7</accession>
<comment type="cofactor">
    <cofactor evidence="1">
        <name>pyridoxal 5'-phosphate</name>
        <dbReference type="ChEBI" id="CHEBI:597326"/>
    </cofactor>
</comment>
<dbReference type="EMBL" id="UINC01001068">
    <property type="protein sequence ID" value="SUZ69647.1"/>
    <property type="molecule type" value="Genomic_DNA"/>
</dbReference>
<reference evidence="5" key="1">
    <citation type="submission" date="2018-05" db="EMBL/GenBank/DDBJ databases">
        <authorList>
            <person name="Lanie J.A."/>
            <person name="Ng W.-L."/>
            <person name="Kazmierczak K.M."/>
            <person name="Andrzejewski T.M."/>
            <person name="Davidsen T.M."/>
            <person name="Wayne K.J."/>
            <person name="Tettelin H."/>
            <person name="Glass J.I."/>
            <person name="Rusch D."/>
            <person name="Podicherti R."/>
            <person name="Tsui H.-C.T."/>
            <person name="Winkler M.E."/>
        </authorList>
    </citation>
    <scope>NUCLEOTIDE SEQUENCE</scope>
</reference>
<dbReference type="HAMAP" id="MF_01201">
    <property type="entry name" value="Ala_racemase"/>
    <property type="match status" value="1"/>
</dbReference>
<dbReference type="Gene3D" id="2.40.37.10">
    <property type="entry name" value="Lyase, Ornithine Decarboxylase, Chain A, domain 1"/>
    <property type="match status" value="1"/>
</dbReference>
<dbReference type="AlphaFoldDB" id="A0A381PUB7"/>
<evidence type="ECO:0000313" key="5">
    <source>
        <dbReference type="EMBL" id="SUZ69647.1"/>
    </source>
</evidence>
<dbReference type="InterPro" id="IPR011079">
    <property type="entry name" value="Ala_racemase_C"/>
</dbReference>
<dbReference type="InterPro" id="IPR000821">
    <property type="entry name" value="Ala_racemase"/>
</dbReference>
<dbReference type="Pfam" id="PF01168">
    <property type="entry name" value="Ala_racemase_N"/>
    <property type="match status" value="1"/>
</dbReference>
<dbReference type="SUPFAM" id="SSF51419">
    <property type="entry name" value="PLP-binding barrel"/>
    <property type="match status" value="1"/>
</dbReference>
<dbReference type="PANTHER" id="PTHR30511:SF0">
    <property type="entry name" value="ALANINE RACEMASE, CATABOLIC-RELATED"/>
    <property type="match status" value="1"/>
</dbReference>
<dbReference type="InterPro" id="IPR009006">
    <property type="entry name" value="Ala_racemase/Decarboxylase_C"/>
</dbReference>
<proteinExistence type="inferred from homology"/>
<dbReference type="InterPro" id="IPR029066">
    <property type="entry name" value="PLP-binding_barrel"/>
</dbReference>
<evidence type="ECO:0000259" key="4">
    <source>
        <dbReference type="SMART" id="SM01005"/>
    </source>
</evidence>
<feature type="domain" description="Alanine racemase C-terminal" evidence="4">
    <location>
        <begin position="226"/>
        <end position="352"/>
    </location>
</feature>
<name>A0A381PUB7_9ZZZZ</name>
<dbReference type="Pfam" id="PF00842">
    <property type="entry name" value="Ala_racemase_C"/>
    <property type="match status" value="1"/>
</dbReference>
<dbReference type="GO" id="GO:0030170">
    <property type="term" value="F:pyridoxal phosphate binding"/>
    <property type="evidence" value="ECO:0007669"/>
    <property type="project" value="TreeGrafter"/>
</dbReference>
<dbReference type="GO" id="GO:0030632">
    <property type="term" value="P:D-alanine biosynthetic process"/>
    <property type="evidence" value="ECO:0007669"/>
    <property type="project" value="TreeGrafter"/>
</dbReference>
<keyword evidence="2" id="KW-0663">Pyridoxal phosphate</keyword>
<dbReference type="Gene3D" id="3.20.20.10">
    <property type="entry name" value="Alanine racemase"/>
    <property type="match status" value="1"/>
</dbReference>
<evidence type="ECO:0000256" key="1">
    <source>
        <dbReference type="ARBA" id="ARBA00001933"/>
    </source>
</evidence>
<dbReference type="InterPro" id="IPR001608">
    <property type="entry name" value="Ala_racemase_N"/>
</dbReference>
<dbReference type="PANTHER" id="PTHR30511">
    <property type="entry name" value="ALANINE RACEMASE"/>
    <property type="match status" value="1"/>
</dbReference>
<dbReference type="SMART" id="SM01005">
    <property type="entry name" value="Ala_racemase_C"/>
    <property type="match status" value="1"/>
</dbReference>
<dbReference type="GO" id="GO:0008784">
    <property type="term" value="F:alanine racemase activity"/>
    <property type="evidence" value="ECO:0007669"/>
    <property type="project" value="InterPro"/>
</dbReference>
<protein>
    <recommendedName>
        <fullName evidence="4">Alanine racemase C-terminal domain-containing protein</fullName>
    </recommendedName>
</protein>
<sequence length="352" mass="38866">MANNYRLLKNEVGDIPIMATVKANGYGHGAVQVAKTLEKEGIQHFAVFTIEEGIELRDAGITADILVYSRLNPHTLSDAETHNLLLNVSSFDDLQALKAHQGDNKLRVHLKVDTGMTRLGIPLEQAEEFLQQAHQIDTIEIEGLYSHFATADEGDLSYANDQLNKFNDVLAIAEKLGMNPTFIHCSNSGAMLNLPESRFNMIRVGMLLYGAFPSDEVPQDLSIKPVMTFTAPVVEVREVKAGTHISYGGVYTTKEDTRIAVVQAGFADGVPRPWYVDGFVKFKDQNFKITGRICMDQLMIDVGSADIQYGDEVLIFGSNEHGTIDVNEIANTINSTSYVLLTAIGIRPKRVY</sequence>
<dbReference type="CDD" id="cd00430">
    <property type="entry name" value="PLPDE_III_AR"/>
    <property type="match status" value="1"/>
</dbReference>
<dbReference type="FunFam" id="3.20.20.10:FF:000002">
    <property type="entry name" value="Alanine racemase"/>
    <property type="match status" value="1"/>
</dbReference>
<dbReference type="InterPro" id="IPR020622">
    <property type="entry name" value="Ala_racemase_pyridoxalP-BS"/>
</dbReference>
<dbReference type="GO" id="GO:0005829">
    <property type="term" value="C:cytosol"/>
    <property type="evidence" value="ECO:0007669"/>
    <property type="project" value="TreeGrafter"/>
</dbReference>
<keyword evidence="3" id="KW-0413">Isomerase</keyword>
<evidence type="ECO:0000256" key="3">
    <source>
        <dbReference type="ARBA" id="ARBA00023235"/>
    </source>
</evidence>
<dbReference type="PROSITE" id="PS00395">
    <property type="entry name" value="ALANINE_RACEMASE"/>
    <property type="match status" value="1"/>
</dbReference>